<comment type="similarity">
    <text evidence="2">Belongs to the cyclin family. Cyclin AB subfamily.</text>
</comment>
<keyword evidence="5" id="KW-0131">Cell cycle</keyword>
<comment type="function">
    <text evidence="1">Essential for the control of the cell cycle at the G2/M (mitosis) transition.</text>
</comment>
<sequence>MSSVEVRAVQLPAGENPMKMGKAVVGLRRAALGEITNFKAAAVNTKKMGPAKASFKPSVKASIAPRAIAVVLPMALAPADPLPTVSEESADVSMKEAEEEELCQAFSDALLMVQDVDEEDGDLPQLCSEYVKDIYSYLHVLEVEQAVRPDYMQHYEITERMRALLVDWLVQVHSRFQLLQETLYLTVAVMDRFLQVQPVSRRKLQLVGVTAMLVACKYEEMYAPEVADFAYITDNAFTKAQILVMEQLILRALNFELGRPLPLHFLRRASKVSNSDVERHTLAKYLMELTLLDYNMVHYRPSEIAAAALALSQLLLVALPWSPQQQHYSTYDAAHLKPIMQHIAKNIVMVNERKTKFQAVKNKYSSSKLMKISLIPQLNSSIVKTMAAALLSNP</sequence>
<evidence type="ECO:0000256" key="3">
    <source>
        <dbReference type="ARBA" id="ARBA00022618"/>
    </source>
</evidence>
<dbReference type="EMBL" id="JAURVH010001513">
    <property type="protein sequence ID" value="KAK5935810.1"/>
    <property type="molecule type" value="Genomic_DNA"/>
</dbReference>
<dbReference type="Pfam" id="PF02984">
    <property type="entry name" value="Cyclin_C"/>
    <property type="match status" value="1"/>
</dbReference>
<proteinExistence type="inferred from homology"/>
<gene>
    <name evidence="11" type="ORF">CgunFtcFv8_021132</name>
</gene>
<comment type="caution">
    <text evidence="11">The sequence shown here is derived from an EMBL/GenBank/DDBJ whole genome shotgun (WGS) entry which is preliminary data.</text>
</comment>
<dbReference type="SUPFAM" id="SSF47954">
    <property type="entry name" value="Cyclin-like"/>
    <property type="match status" value="2"/>
</dbReference>
<dbReference type="FunFam" id="1.10.472.10:FF:000005">
    <property type="entry name" value="G2/mitotic-specific cyclin B"/>
    <property type="match status" value="1"/>
</dbReference>
<dbReference type="Gene3D" id="1.10.472.10">
    <property type="entry name" value="Cyclin-like"/>
    <property type="match status" value="2"/>
</dbReference>
<evidence type="ECO:0000313" key="11">
    <source>
        <dbReference type="EMBL" id="KAK5935810.1"/>
    </source>
</evidence>
<dbReference type="Proteomes" id="UP001331515">
    <property type="component" value="Unassembled WGS sequence"/>
</dbReference>
<evidence type="ECO:0000256" key="5">
    <source>
        <dbReference type="ARBA" id="ARBA00023306"/>
    </source>
</evidence>
<evidence type="ECO:0000313" key="12">
    <source>
        <dbReference type="Proteomes" id="UP001331515"/>
    </source>
</evidence>
<evidence type="ECO:0000256" key="7">
    <source>
        <dbReference type="ARBA" id="ARBA00040980"/>
    </source>
</evidence>
<dbReference type="PROSITE" id="PS00292">
    <property type="entry name" value="CYCLINS"/>
    <property type="match status" value="1"/>
</dbReference>
<dbReference type="InterPro" id="IPR006671">
    <property type="entry name" value="Cyclin_N"/>
</dbReference>
<dbReference type="InterPro" id="IPR036915">
    <property type="entry name" value="Cyclin-like_sf"/>
</dbReference>
<feature type="domain" description="Cyclin C-terminal" evidence="10">
    <location>
        <begin position="260"/>
        <end position="378"/>
    </location>
</feature>
<feature type="domain" description="Cyclin-like" evidence="9">
    <location>
        <begin position="167"/>
        <end position="251"/>
    </location>
</feature>
<feature type="domain" description="Cyclin-like" evidence="9">
    <location>
        <begin position="264"/>
        <end position="345"/>
    </location>
</feature>
<dbReference type="SMART" id="SM00385">
    <property type="entry name" value="CYCLIN"/>
    <property type="match status" value="2"/>
</dbReference>
<evidence type="ECO:0000256" key="8">
    <source>
        <dbReference type="RuleBase" id="RU000383"/>
    </source>
</evidence>
<evidence type="ECO:0000256" key="2">
    <source>
        <dbReference type="ARBA" id="ARBA00006955"/>
    </source>
</evidence>
<dbReference type="InterPro" id="IPR048258">
    <property type="entry name" value="Cyclins_cyclin-box"/>
</dbReference>
<organism evidence="11 12">
    <name type="scientific">Champsocephalus gunnari</name>
    <name type="common">Mackerel icefish</name>
    <dbReference type="NCBI Taxonomy" id="52237"/>
    <lineage>
        <taxon>Eukaryota</taxon>
        <taxon>Metazoa</taxon>
        <taxon>Chordata</taxon>
        <taxon>Craniata</taxon>
        <taxon>Vertebrata</taxon>
        <taxon>Euteleostomi</taxon>
        <taxon>Actinopterygii</taxon>
        <taxon>Neopterygii</taxon>
        <taxon>Teleostei</taxon>
        <taxon>Neoteleostei</taxon>
        <taxon>Acanthomorphata</taxon>
        <taxon>Eupercaria</taxon>
        <taxon>Perciformes</taxon>
        <taxon>Notothenioidei</taxon>
        <taxon>Channichthyidae</taxon>
        <taxon>Champsocephalus</taxon>
    </lineage>
</organism>
<keyword evidence="12" id="KW-1185">Reference proteome</keyword>
<dbReference type="InterPro" id="IPR013763">
    <property type="entry name" value="Cyclin-like_dom"/>
</dbReference>
<accession>A0AAN8E6S9</accession>
<dbReference type="AlphaFoldDB" id="A0AAN8E6S9"/>
<evidence type="ECO:0000256" key="6">
    <source>
        <dbReference type="ARBA" id="ARBA00025821"/>
    </source>
</evidence>
<reference evidence="11 12" key="1">
    <citation type="journal article" date="2023" name="Mol. Biol. Evol.">
        <title>Genomics of Secondarily Temperate Adaptation in the Only Non-Antarctic Icefish.</title>
        <authorList>
            <person name="Rivera-Colon A.G."/>
            <person name="Rayamajhi N."/>
            <person name="Minhas B.F."/>
            <person name="Madrigal G."/>
            <person name="Bilyk K.T."/>
            <person name="Yoon V."/>
            <person name="Hune M."/>
            <person name="Gregory S."/>
            <person name="Cheng C.H.C."/>
            <person name="Catchen J.M."/>
        </authorList>
    </citation>
    <scope>NUCLEOTIDE SEQUENCE [LARGE SCALE GENOMIC DNA]</scope>
    <source>
        <tissue evidence="11">White muscle</tissue>
    </source>
</reference>
<dbReference type="FunFam" id="1.10.472.10:FF:000001">
    <property type="entry name" value="G2/mitotic-specific cyclin"/>
    <property type="match status" value="1"/>
</dbReference>
<dbReference type="Pfam" id="PF00134">
    <property type="entry name" value="Cyclin_N"/>
    <property type="match status" value="1"/>
</dbReference>
<evidence type="ECO:0000256" key="1">
    <source>
        <dbReference type="ARBA" id="ARBA00003222"/>
    </source>
</evidence>
<evidence type="ECO:0000256" key="4">
    <source>
        <dbReference type="ARBA" id="ARBA00023127"/>
    </source>
</evidence>
<evidence type="ECO:0000259" key="9">
    <source>
        <dbReference type="SMART" id="SM00385"/>
    </source>
</evidence>
<name>A0AAN8E6S9_CHAGU</name>
<dbReference type="PANTHER" id="PTHR10177">
    <property type="entry name" value="CYCLINS"/>
    <property type="match status" value="1"/>
</dbReference>
<dbReference type="SMART" id="SM01332">
    <property type="entry name" value="Cyclin_C"/>
    <property type="match status" value="1"/>
</dbReference>
<keyword evidence="3" id="KW-0132">Cell division</keyword>
<dbReference type="CDD" id="cd20507">
    <property type="entry name" value="CYCLIN_CCNB1-like_rpt1"/>
    <property type="match status" value="1"/>
</dbReference>
<dbReference type="GO" id="GO:0016538">
    <property type="term" value="F:cyclin-dependent protein serine/threonine kinase regulator activity"/>
    <property type="evidence" value="ECO:0007669"/>
    <property type="project" value="UniProtKB-ARBA"/>
</dbReference>
<dbReference type="GO" id="GO:0051301">
    <property type="term" value="P:cell division"/>
    <property type="evidence" value="ECO:0007669"/>
    <property type="project" value="UniProtKB-KW"/>
</dbReference>
<comment type="subunit">
    <text evidence="6">Interacts with the CDK1 protein kinase to form a serine/threonine kinase holoenzyme complex also known as maturation promoting factor (MPF). The cyclin subunit imparts substrate specificity to the complex.</text>
</comment>
<evidence type="ECO:0000259" key="10">
    <source>
        <dbReference type="SMART" id="SM01332"/>
    </source>
</evidence>
<dbReference type="InterPro" id="IPR004367">
    <property type="entry name" value="Cyclin_C-dom"/>
</dbReference>
<protein>
    <recommendedName>
        <fullName evidence="7">G2/mitotic-specific cyclin-B2</fullName>
    </recommendedName>
</protein>
<dbReference type="InterPro" id="IPR039361">
    <property type="entry name" value="Cyclin"/>
</dbReference>
<keyword evidence="4 8" id="KW-0195">Cyclin</keyword>